<evidence type="ECO:0000313" key="14">
    <source>
        <dbReference type="Proteomes" id="UP000001593"/>
    </source>
</evidence>
<organism evidence="13 14">
    <name type="scientific">Nematostella vectensis</name>
    <name type="common">Starlet sea anemone</name>
    <dbReference type="NCBI Taxonomy" id="45351"/>
    <lineage>
        <taxon>Eukaryota</taxon>
        <taxon>Metazoa</taxon>
        <taxon>Cnidaria</taxon>
        <taxon>Anthozoa</taxon>
        <taxon>Hexacorallia</taxon>
        <taxon>Actiniaria</taxon>
        <taxon>Edwardsiidae</taxon>
        <taxon>Nematostella</taxon>
    </lineage>
</organism>
<dbReference type="OMA" id="MINNTHE"/>
<dbReference type="InterPro" id="IPR050705">
    <property type="entry name" value="Cytochrome_P450_3A"/>
</dbReference>
<feature type="transmembrane region" description="Helical" evidence="12">
    <location>
        <begin position="12"/>
        <end position="32"/>
    </location>
</feature>
<comment type="cofactor">
    <cofactor evidence="10">
        <name>heme</name>
        <dbReference type="ChEBI" id="CHEBI:30413"/>
    </cofactor>
</comment>
<evidence type="ECO:0008006" key="15">
    <source>
        <dbReference type="Google" id="ProtNLM"/>
    </source>
</evidence>
<dbReference type="InterPro" id="IPR001128">
    <property type="entry name" value="Cyt_P450"/>
</dbReference>
<dbReference type="GO" id="GO:0016705">
    <property type="term" value="F:oxidoreductase activity, acting on paired donors, with incorporation or reduction of molecular oxygen"/>
    <property type="evidence" value="ECO:0007669"/>
    <property type="project" value="InterPro"/>
</dbReference>
<dbReference type="PROSITE" id="PS00086">
    <property type="entry name" value="CYTOCHROME_P450"/>
    <property type="match status" value="1"/>
</dbReference>
<dbReference type="PRINTS" id="PR00385">
    <property type="entry name" value="P450"/>
</dbReference>
<dbReference type="Pfam" id="PF00067">
    <property type="entry name" value="p450"/>
    <property type="match status" value="1"/>
</dbReference>
<comment type="subcellular location">
    <subcellularLocation>
        <location evidence="2">Endoplasmic reticulum membrane</location>
        <topology evidence="2">Peripheral membrane protein</topology>
    </subcellularLocation>
    <subcellularLocation>
        <location evidence="1">Microsome membrane</location>
        <topology evidence="1">Peripheral membrane protein</topology>
    </subcellularLocation>
</comment>
<comment type="similarity">
    <text evidence="3 11">Belongs to the cytochrome P450 family.</text>
</comment>
<evidence type="ECO:0000256" key="9">
    <source>
        <dbReference type="ARBA" id="ARBA00043906"/>
    </source>
</evidence>
<dbReference type="PANTHER" id="PTHR24302:SF15">
    <property type="entry name" value="FATTY-ACID PEROXYGENASE"/>
    <property type="match status" value="1"/>
</dbReference>
<evidence type="ECO:0000313" key="13">
    <source>
        <dbReference type="EMBL" id="EDO30264.1"/>
    </source>
</evidence>
<evidence type="ECO:0000256" key="1">
    <source>
        <dbReference type="ARBA" id="ARBA00004174"/>
    </source>
</evidence>
<dbReference type="PhylomeDB" id="A7T1A2"/>
<name>A7T1A2_NEMVE</name>
<comment type="function">
    <text evidence="9">Cytochromes P450 are a group of heme-thiolate monooxygenases. They oxidize a variety of structurally unrelated compounds, including steroids, fatty acids, and xenobiotics.</text>
</comment>
<dbReference type="GO" id="GO:0005789">
    <property type="term" value="C:endoplasmic reticulum membrane"/>
    <property type="evidence" value="ECO:0007669"/>
    <property type="project" value="UniProtKB-SubCell"/>
</dbReference>
<dbReference type="Gene3D" id="1.10.630.10">
    <property type="entry name" value="Cytochrome P450"/>
    <property type="match status" value="1"/>
</dbReference>
<protein>
    <recommendedName>
        <fullName evidence="15">Cytochrome P450</fullName>
    </recommendedName>
</protein>
<reference evidence="13 14" key="1">
    <citation type="journal article" date="2007" name="Science">
        <title>Sea anemone genome reveals ancestral eumetazoan gene repertoire and genomic organization.</title>
        <authorList>
            <person name="Putnam N.H."/>
            <person name="Srivastava M."/>
            <person name="Hellsten U."/>
            <person name="Dirks B."/>
            <person name="Chapman J."/>
            <person name="Salamov A."/>
            <person name="Terry A."/>
            <person name="Shapiro H."/>
            <person name="Lindquist E."/>
            <person name="Kapitonov V.V."/>
            <person name="Jurka J."/>
            <person name="Genikhovich G."/>
            <person name="Grigoriev I.V."/>
            <person name="Lucas S.M."/>
            <person name="Steele R.E."/>
            <person name="Finnerty J.R."/>
            <person name="Technau U."/>
            <person name="Martindale M.Q."/>
            <person name="Rokhsar D.S."/>
        </authorList>
    </citation>
    <scope>NUCLEOTIDE SEQUENCE [LARGE SCALE GENOMIC DNA]</scope>
    <source>
        <strain evidence="14">CH2 X CH6</strain>
    </source>
</reference>
<dbReference type="PANTHER" id="PTHR24302">
    <property type="entry name" value="CYTOCHROME P450 FAMILY 3"/>
    <property type="match status" value="1"/>
</dbReference>
<dbReference type="InterPro" id="IPR017972">
    <property type="entry name" value="Cyt_P450_CS"/>
</dbReference>
<sequence>MHILDSVNVPTVYFLAGTLILLIALAVIYWVGVSSFRVLKGLNIPGPPPLPYIGNLRDIQRLGGIHVAPVRLMQEYGKVFAWSVGRTPAIVVGDPEILKHVMVKEFQNFRNRFVVFKDIRSEMRHGMFSATDDNWKRIRSTLTPTFTSGKLRQMTPKMRESCDTLMDKIGKVADTAYLVRGIKNYHFAKIGNFSKKCAIQGESVDILGMFSPMSLEIILSTAFGIDSQVQKNPNNTFSDKAKEIFKSPTFLRMFLMLPFASVLFKIFRFLIQNNNIKYFIDLSKEILSKRHDKTFNRKDFVDLMLSAVNPDGSRKLSDPEIIAQSVTFLLAGHETSSNTLSATAYYLALNPEVQERLRLEIRMAAETNSEKSPQELANDLEYLDCVVNEVLRIHPPAHTINRECAQACVINGITIPAGMDVTIPIYSLHHDPDAWPEPDKFDPERFRGPAKESRHPFQFIPFGAGPRNCIGMRFALNEVKLVLFQILSKYKFVRSPDTQVPLVLIPGAALIPRDGIYLRIETA</sequence>
<evidence type="ECO:0000256" key="10">
    <source>
        <dbReference type="PIRSR" id="PIRSR602401-1"/>
    </source>
</evidence>
<evidence type="ECO:0000256" key="12">
    <source>
        <dbReference type="SAM" id="Phobius"/>
    </source>
</evidence>
<dbReference type="GO" id="GO:0005506">
    <property type="term" value="F:iron ion binding"/>
    <property type="evidence" value="ECO:0007669"/>
    <property type="project" value="InterPro"/>
</dbReference>
<dbReference type="EMBL" id="DS470093">
    <property type="protein sequence ID" value="EDO30264.1"/>
    <property type="molecule type" value="Genomic_DNA"/>
</dbReference>
<keyword evidence="5 10" id="KW-0479">Metal-binding</keyword>
<dbReference type="GO" id="GO:0020037">
    <property type="term" value="F:heme binding"/>
    <property type="evidence" value="ECO:0007669"/>
    <property type="project" value="InterPro"/>
</dbReference>
<evidence type="ECO:0000256" key="7">
    <source>
        <dbReference type="ARBA" id="ARBA00023002"/>
    </source>
</evidence>
<keyword evidence="14" id="KW-1185">Reference proteome</keyword>
<dbReference type="Proteomes" id="UP000001593">
    <property type="component" value="Unassembled WGS sequence"/>
</dbReference>
<keyword evidence="4 10" id="KW-0349">Heme</keyword>
<dbReference type="HOGENOM" id="CLU_001570_5_2_1"/>
<dbReference type="SUPFAM" id="SSF48264">
    <property type="entry name" value="Cytochrome P450"/>
    <property type="match status" value="1"/>
</dbReference>
<evidence type="ECO:0000256" key="2">
    <source>
        <dbReference type="ARBA" id="ARBA00004406"/>
    </source>
</evidence>
<evidence type="ECO:0000256" key="5">
    <source>
        <dbReference type="ARBA" id="ARBA00022723"/>
    </source>
</evidence>
<dbReference type="AlphaFoldDB" id="A7T1A2"/>
<dbReference type="eggNOG" id="KOG0158">
    <property type="taxonomic scope" value="Eukaryota"/>
</dbReference>
<keyword evidence="8 10" id="KW-0408">Iron</keyword>
<dbReference type="PRINTS" id="PR00463">
    <property type="entry name" value="EP450I"/>
</dbReference>
<keyword evidence="12" id="KW-0812">Transmembrane</keyword>
<evidence type="ECO:0000256" key="3">
    <source>
        <dbReference type="ARBA" id="ARBA00010617"/>
    </source>
</evidence>
<dbReference type="InterPro" id="IPR036396">
    <property type="entry name" value="Cyt_P450_sf"/>
</dbReference>
<evidence type="ECO:0000256" key="6">
    <source>
        <dbReference type="ARBA" id="ARBA00022848"/>
    </source>
</evidence>
<dbReference type="GO" id="GO:0004497">
    <property type="term" value="F:monooxygenase activity"/>
    <property type="evidence" value="ECO:0007669"/>
    <property type="project" value="UniProtKB-KW"/>
</dbReference>
<gene>
    <name evidence="13" type="ORF">NEMVEDRAFT_v1g220823</name>
</gene>
<dbReference type="InParanoid" id="A7T1A2"/>
<keyword evidence="12" id="KW-1133">Transmembrane helix</keyword>
<evidence type="ECO:0000256" key="4">
    <source>
        <dbReference type="ARBA" id="ARBA00022617"/>
    </source>
</evidence>
<evidence type="ECO:0000256" key="8">
    <source>
        <dbReference type="ARBA" id="ARBA00023004"/>
    </source>
</evidence>
<dbReference type="FunFam" id="1.10.630.10:FF:000042">
    <property type="entry name" value="Cytochrome P450"/>
    <property type="match status" value="1"/>
</dbReference>
<keyword evidence="6" id="KW-0492">Microsome</keyword>
<feature type="binding site" description="axial binding residue" evidence="10">
    <location>
        <position position="469"/>
    </location>
    <ligand>
        <name>heme</name>
        <dbReference type="ChEBI" id="CHEBI:30413"/>
    </ligand>
    <ligandPart>
        <name>Fe</name>
        <dbReference type="ChEBI" id="CHEBI:18248"/>
    </ligandPart>
</feature>
<proteinExistence type="inferred from homology"/>
<keyword evidence="11" id="KW-0503">Monooxygenase</keyword>
<keyword evidence="6" id="KW-0256">Endoplasmic reticulum</keyword>
<dbReference type="CDD" id="cd11055">
    <property type="entry name" value="CYP3A-like"/>
    <property type="match status" value="1"/>
</dbReference>
<keyword evidence="7 11" id="KW-0560">Oxidoreductase</keyword>
<keyword evidence="12" id="KW-0472">Membrane</keyword>
<dbReference type="InterPro" id="IPR002401">
    <property type="entry name" value="Cyt_P450_E_grp-I"/>
</dbReference>
<accession>A7T1A2</accession>
<dbReference type="STRING" id="45351.A7T1A2"/>
<evidence type="ECO:0000256" key="11">
    <source>
        <dbReference type="RuleBase" id="RU000461"/>
    </source>
</evidence>